<dbReference type="OrthoDB" id="5835829at2759"/>
<name>A0A067SZL2_GALM3</name>
<reference evidence="3" key="1">
    <citation type="journal article" date="2014" name="Proc. Natl. Acad. Sci. U.S.A.">
        <title>Extensive sampling of basidiomycete genomes demonstrates inadequacy of the white-rot/brown-rot paradigm for wood decay fungi.</title>
        <authorList>
            <person name="Riley R."/>
            <person name="Salamov A.A."/>
            <person name="Brown D.W."/>
            <person name="Nagy L.G."/>
            <person name="Floudas D."/>
            <person name="Held B.W."/>
            <person name="Levasseur A."/>
            <person name="Lombard V."/>
            <person name="Morin E."/>
            <person name="Otillar R."/>
            <person name="Lindquist E.A."/>
            <person name="Sun H."/>
            <person name="LaButti K.M."/>
            <person name="Schmutz J."/>
            <person name="Jabbour D."/>
            <person name="Luo H."/>
            <person name="Baker S.E."/>
            <person name="Pisabarro A.G."/>
            <person name="Walton J.D."/>
            <person name="Blanchette R.A."/>
            <person name="Henrissat B."/>
            <person name="Martin F."/>
            <person name="Cullen D."/>
            <person name="Hibbett D.S."/>
            <person name="Grigoriev I.V."/>
        </authorList>
    </citation>
    <scope>NUCLEOTIDE SEQUENCE [LARGE SCALE GENOMIC DNA]</scope>
    <source>
        <strain evidence="3">CBS 339.88</strain>
    </source>
</reference>
<dbReference type="CDD" id="cd03784">
    <property type="entry name" value="GT1_Gtf-like"/>
    <property type="match status" value="1"/>
</dbReference>
<dbReference type="Pfam" id="PF00201">
    <property type="entry name" value="UDPGT"/>
    <property type="match status" value="1"/>
</dbReference>
<organism evidence="2 3">
    <name type="scientific">Galerina marginata (strain CBS 339.88)</name>
    <dbReference type="NCBI Taxonomy" id="685588"/>
    <lineage>
        <taxon>Eukaryota</taxon>
        <taxon>Fungi</taxon>
        <taxon>Dikarya</taxon>
        <taxon>Basidiomycota</taxon>
        <taxon>Agaricomycotina</taxon>
        <taxon>Agaricomycetes</taxon>
        <taxon>Agaricomycetidae</taxon>
        <taxon>Agaricales</taxon>
        <taxon>Agaricineae</taxon>
        <taxon>Strophariaceae</taxon>
        <taxon>Galerina</taxon>
    </lineage>
</organism>
<evidence type="ECO:0008006" key="4">
    <source>
        <dbReference type="Google" id="ProtNLM"/>
    </source>
</evidence>
<proteinExistence type="predicted"/>
<dbReference type="InterPro" id="IPR002213">
    <property type="entry name" value="UDP_glucos_trans"/>
</dbReference>
<evidence type="ECO:0000313" key="2">
    <source>
        <dbReference type="EMBL" id="KDR73124.1"/>
    </source>
</evidence>
<gene>
    <name evidence="2" type="ORF">GALMADRAFT_158263</name>
</gene>
<dbReference type="PANTHER" id="PTHR48045">
    <property type="entry name" value="UDP-GLYCOSYLTRANSFERASE 72B1"/>
    <property type="match status" value="1"/>
</dbReference>
<dbReference type="HOGENOM" id="CLU_001724_12_1_1"/>
<accession>A0A067SZL2</accession>
<dbReference type="Gene3D" id="3.40.50.2000">
    <property type="entry name" value="Glycogen Phosphorylase B"/>
    <property type="match status" value="2"/>
</dbReference>
<dbReference type="Proteomes" id="UP000027222">
    <property type="component" value="Unassembled WGS sequence"/>
</dbReference>
<keyword evidence="3" id="KW-1185">Reference proteome</keyword>
<dbReference type="EMBL" id="KL142386">
    <property type="protein sequence ID" value="KDR73124.1"/>
    <property type="molecule type" value="Genomic_DNA"/>
</dbReference>
<keyword evidence="1" id="KW-0808">Transferase</keyword>
<dbReference type="AlphaFoldDB" id="A0A067SZL2"/>
<evidence type="ECO:0000313" key="3">
    <source>
        <dbReference type="Proteomes" id="UP000027222"/>
    </source>
</evidence>
<dbReference type="GO" id="GO:0008194">
    <property type="term" value="F:UDP-glycosyltransferase activity"/>
    <property type="evidence" value="ECO:0007669"/>
    <property type="project" value="InterPro"/>
</dbReference>
<sequence>MSHPSIAHFLFSAVPAWGHIRPFCILAARLVNENENFIVTMIIAPIFLDKAHSEILAEFGEGDSAQARRRIRVLSTIQSTSQGIYQLMQPMGETFGVAYQALSQAKPITCAVKGTIFDAIPAPVVVFLDATRAITGHSVPIMAWITGHTSSIIRMFGPESLGGRGDIGAKIDAEVTRTGASPEDVSEKIYNLTDGTLVKVPGLPTMYDYEYFPQNLPFNTLIGMIVRGCQTVLRECDGVFLSSAHSFEERSIAAAKLWFSEMQKEFFVIGPLLPISYGTKAQSPRGAADVEAFLDKILVRCGRNSVVFISFGTIFWPTVPGYVDEVIEALIERKFPFVFSFASPFAKISDELNEEVKLSGLGIIIPWAPQQFTLNHPATGWFLTHCGHNGIMESLAAGVPLIAWPFEADQPGAAAHLTENLNVAFELIEVRTGENGLKPLYRNGRAAKGTREAVGIEIREVIDACQGHKGEELRKNAEDIREKFAEAWQKDGISRKELHSFLEKCV</sequence>
<dbReference type="SUPFAM" id="SSF53756">
    <property type="entry name" value="UDP-Glycosyltransferase/glycogen phosphorylase"/>
    <property type="match status" value="1"/>
</dbReference>
<dbReference type="STRING" id="685588.A0A067SZL2"/>
<protein>
    <recommendedName>
        <fullName evidence="4">Glycosyltransferase family 1 protein</fullName>
    </recommendedName>
</protein>
<evidence type="ECO:0000256" key="1">
    <source>
        <dbReference type="ARBA" id="ARBA00022679"/>
    </source>
</evidence>
<dbReference type="PANTHER" id="PTHR48045:SF31">
    <property type="entry name" value="UDP-GLYCOSYLTRANSFERASE 76B1-LIKE"/>
    <property type="match status" value="1"/>
</dbReference>